<organism evidence="16 17">
    <name type="scientific">Povalibacter uvarum</name>
    <dbReference type="NCBI Taxonomy" id="732238"/>
    <lineage>
        <taxon>Bacteria</taxon>
        <taxon>Pseudomonadati</taxon>
        <taxon>Pseudomonadota</taxon>
        <taxon>Gammaproteobacteria</taxon>
        <taxon>Steroidobacterales</taxon>
        <taxon>Steroidobacteraceae</taxon>
        <taxon>Povalibacter</taxon>
    </lineage>
</organism>
<dbReference type="InterPro" id="IPR036942">
    <property type="entry name" value="Beta-barrel_TonB_sf"/>
</dbReference>
<keyword evidence="6" id="KW-0408">Iron</keyword>
<keyword evidence="13" id="KW-0732">Signal</keyword>
<evidence type="ECO:0000256" key="11">
    <source>
        <dbReference type="PROSITE-ProRule" id="PRU01360"/>
    </source>
</evidence>
<keyword evidence="9 11" id="KW-0472">Membrane</keyword>
<dbReference type="PANTHER" id="PTHR32552">
    <property type="entry name" value="FERRICHROME IRON RECEPTOR-RELATED"/>
    <property type="match status" value="1"/>
</dbReference>
<keyword evidence="16" id="KW-0675">Receptor</keyword>
<dbReference type="SUPFAM" id="SSF56935">
    <property type="entry name" value="Porins"/>
    <property type="match status" value="1"/>
</dbReference>
<evidence type="ECO:0000256" key="13">
    <source>
        <dbReference type="SAM" id="SignalP"/>
    </source>
</evidence>
<keyword evidence="3 11" id="KW-1134">Transmembrane beta strand</keyword>
<keyword evidence="8 12" id="KW-0798">TonB box</keyword>
<keyword evidence="7" id="KW-0406">Ion transport</keyword>
<dbReference type="GO" id="GO:0006826">
    <property type="term" value="P:iron ion transport"/>
    <property type="evidence" value="ECO:0007669"/>
    <property type="project" value="UniProtKB-KW"/>
</dbReference>
<dbReference type="InterPro" id="IPR012910">
    <property type="entry name" value="Plug_dom"/>
</dbReference>
<evidence type="ECO:0000256" key="6">
    <source>
        <dbReference type="ARBA" id="ARBA00023004"/>
    </source>
</evidence>
<evidence type="ECO:0000313" key="16">
    <source>
        <dbReference type="EMBL" id="MBB6093463.1"/>
    </source>
</evidence>
<keyword evidence="17" id="KW-1185">Reference proteome</keyword>
<feature type="signal peptide" evidence="13">
    <location>
        <begin position="1"/>
        <end position="38"/>
    </location>
</feature>
<proteinExistence type="inferred from homology"/>
<dbReference type="PANTHER" id="PTHR32552:SF81">
    <property type="entry name" value="TONB-DEPENDENT OUTER MEMBRANE RECEPTOR"/>
    <property type="match status" value="1"/>
</dbReference>
<evidence type="ECO:0000256" key="3">
    <source>
        <dbReference type="ARBA" id="ARBA00022452"/>
    </source>
</evidence>
<gene>
    <name evidence="16" type="ORF">HNQ60_002344</name>
</gene>
<keyword evidence="5 11" id="KW-0812">Transmembrane</keyword>
<name>A0A841HL44_9GAMM</name>
<evidence type="ECO:0000259" key="15">
    <source>
        <dbReference type="Pfam" id="PF07715"/>
    </source>
</evidence>
<evidence type="ECO:0000256" key="5">
    <source>
        <dbReference type="ARBA" id="ARBA00022692"/>
    </source>
</evidence>
<evidence type="ECO:0000256" key="10">
    <source>
        <dbReference type="ARBA" id="ARBA00023237"/>
    </source>
</evidence>
<evidence type="ECO:0000259" key="14">
    <source>
        <dbReference type="Pfam" id="PF00593"/>
    </source>
</evidence>
<evidence type="ECO:0000256" key="7">
    <source>
        <dbReference type="ARBA" id="ARBA00023065"/>
    </source>
</evidence>
<feature type="chain" id="PRO_5032876332" evidence="13">
    <location>
        <begin position="39"/>
        <end position="840"/>
    </location>
</feature>
<dbReference type="Pfam" id="PF07715">
    <property type="entry name" value="Plug"/>
    <property type="match status" value="1"/>
</dbReference>
<dbReference type="GO" id="GO:0009279">
    <property type="term" value="C:cell outer membrane"/>
    <property type="evidence" value="ECO:0007669"/>
    <property type="project" value="UniProtKB-SubCell"/>
</dbReference>
<dbReference type="Gene3D" id="2.40.170.20">
    <property type="entry name" value="TonB-dependent receptor, beta-barrel domain"/>
    <property type="match status" value="2"/>
</dbReference>
<dbReference type="InterPro" id="IPR000531">
    <property type="entry name" value="Beta-barrel_TonB"/>
</dbReference>
<keyword evidence="2 11" id="KW-0813">Transport</keyword>
<dbReference type="InterPro" id="IPR039426">
    <property type="entry name" value="TonB-dep_rcpt-like"/>
</dbReference>
<dbReference type="PROSITE" id="PS52016">
    <property type="entry name" value="TONB_DEPENDENT_REC_3"/>
    <property type="match status" value="1"/>
</dbReference>
<keyword evidence="4" id="KW-0410">Iron transport</keyword>
<evidence type="ECO:0000256" key="2">
    <source>
        <dbReference type="ARBA" id="ARBA00022448"/>
    </source>
</evidence>
<keyword evidence="10 11" id="KW-0998">Cell outer membrane</keyword>
<evidence type="ECO:0000256" key="8">
    <source>
        <dbReference type="ARBA" id="ARBA00023077"/>
    </source>
</evidence>
<feature type="domain" description="TonB-dependent receptor-like beta-barrel" evidence="14">
    <location>
        <begin position="317"/>
        <end position="802"/>
    </location>
</feature>
<evidence type="ECO:0000256" key="4">
    <source>
        <dbReference type="ARBA" id="ARBA00022496"/>
    </source>
</evidence>
<comment type="similarity">
    <text evidence="11 12">Belongs to the TonB-dependent receptor family.</text>
</comment>
<dbReference type="RefSeq" id="WP_184331911.1">
    <property type="nucleotide sequence ID" value="NZ_JACHHZ010000003.1"/>
</dbReference>
<evidence type="ECO:0000256" key="12">
    <source>
        <dbReference type="RuleBase" id="RU003357"/>
    </source>
</evidence>
<dbReference type="Proteomes" id="UP000588068">
    <property type="component" value="Unassembled WGS sequence"/>
</dbReference>
<dbReference type="AlphaFoldDB" id="A0A841HL44"/>
<protein>
    <submittedName>
        <fullName evidence="16">Outer membrane receptor protein involved in Fe transport</fullName>
    </submittedName>
</protein>
<comment type="subcellular location">
    <subcellularLocation>
        <location evidence="1 11">Cell outer membrane</location>
        <topology evidence="1 11">Multi-pass membrane protein</topology>
    </subcellularLocation>
</comment>
<dbReference type="EMBL" id="JACHHZ010000003">
    <property type="protein sequence ID" value="MBB6093463.1"/>
    <property type="molecule type" value="Genomic_DNA"/>
</dbReference>
<evidence type="ECO:0000256" key="1">
    <source>
        <dbReference type="ARBA" id="ARBA00004571"/>
    </source>
</evidence>
<dbReference type="Pfam" id="PF00593">
    <property type="entry name" value="TonB_dep_Rec_b-barrel"/>
    <property type="match status" value="1"/>
</dbReference>
<comment type="caution">
    <text evidence="16">The sequence shown here is derived from an EMBL/GenBank/DDBJ whole genome shotgun (WGS) entry which is preliminary data.</text>
</comment>
<feature type="domain" description="TonB-dependent receptor plug" evidence="15">
    <location>
        <begin position="60"/>
        <end position="165"/>
    </location>
</feature>
<accession>A0A841HL44</accession>
<reference evidence="16 17" key="1">
    <citation type="submission" date="2020-08" db="EMBL/GenBank/DDBJ databases">
        <title>Genomic Encyclopedia of Type Strains, Phase IV (KMG-IV): sequencing the most valuable type-strain genomes for metagenomic binning, comparative biology and taxonomic classification.</title>
        <authorList>
            <person name="Goeker M."/>
        </authorList>
    </citation>
    <scope>NUCLEOTIDE SEQUENCE [LARGE SCALE GENOMIC DNA]</scope>
    <source>
        <strain evidence="16 17">DSM 26723</strain>
    </source>
</reference>
<evidence type="ECO:0000256" key="9">
    <source>
        <dbReference type="ARBA" id="ARBA00023136"/>
    </source>
</evidence>
<evidence type="ECO:0000313" key="17">
    <source>
        <dbReference type="Proteomes" id="UP000588068"/>
    </source>
</evidence>
<sequence>MNTNTTAHLPWRRGPSPVASSIAIAATALTLSTPSALAAEGSGRTLEEVLVTAQRREQSLQDVPVAVSVVSAETIRELSLQNLDQLSAYVPGFNVREGGEQTSISIRGFATGLNFGFDQSVGLFIDGIYAGRERQFRSTFLDIGSVEVLKGPQATLFGKNTTAGAVVITTGQPTQDFSADLSADFTSEIDRQVYTAVVNGGITDTLAARVALRYSEEEGYVRNTLTNEREEQGNDWIGRATFLWTPTDSFSMRTKLEHSEYERFGRAFNISSVSGVQVGRPTCFGMATGWPCAATAADVGPEARLSSYLAYDPDFEAGTFDQTSKQQETADVEANNVAVRMEYSFTPDTRLVSISGYSSYDSEDGRDVDWSPTDFLYEPITQEFDQFSQELQLFSKVGDRFEYLLGLHGFKNDFYVDRRTDIDIRVFLLPFGVQPTDPLIFGGPASDWRYAQLRYLDQETESVAAYFSGTFDFTPTWHLTAGLRWNREDKTATDRYALSEFGSTRFLDVSRDSGGTLVGNPADVALITRILATLPANVNGIINTSRVGITQTITEEDWSPELTLSWDPTADTMLYLKAAQGHKGGGFNSATVGQNASDRTFSDETVTGYELGGKLRLLDGSAALNFALFHQEFEDLQTSTWVGDGFDVGNAGKSRAEGLELETIWQATDALRLNASMIWLDARFLENEGNACSIPQRYFPDPVPGCVFTPANPGAGTPASYLQDNSGDRFAPTFSGNFGVGYTASLTSSLELLMRADVVYTGQQRNALDPTIEQGSRTLMDLGATLRPAGKDGWSIGLLVQNATNEEYYWYEFEAPSQIGTRIGFPAPPRMYTLQTRYRF</sequence>